<comment type="caution">
    <text evidence="6">The sequence shown here is derived from an EMBL/GenBank/DDBJ whole genome shotgun (WGS) entry which is preliminary data.</text>
</comment>
<sequence>MSEGRAPLPPRPQRGRGAVSNREGRFARQRHEPLDSDWSDPAGEVPESSPRTTVAEDRSRRVITYNRSPDIGFDRSLNPYRGCEHGCIYCYARPSHSYLDLSPGLDFETRLFQKPDAPEQLARELRAEGYRPAPIALGVNTDAWQPVEKRLRLTRRILEVLLAFRHPVRVISKSVLIERDLDLLAALAEQGLVTADVSVTTLDDELNRRLEPRAAGGRRRLAMIRRLAAAGVPTSVLMAPVIPALNDHEIECVLEAGAEAGAAAASYVILRLPHEVAPLFEEWLETHYPQRAAHVLSLVSQLHGGRTYRAEFGSRMRGSGELATLIAQRFNVARRRHGLAESLPQPRCDAFQPPPAAGDQLGLF</sequence>
<accession>A0A2U2MXY2</accession>
<dbReference type="SMART" id="SM00729">
    <property type="entry name" value="Elp3"/>
    <property type="match status" value="1"/>
</dbReference>
<dbReference type="GO" id="GO:0046872">
    <property type="term" value="F:metal ion binding"/>
    <property type="evidence" value="ECO:0007669"/>
    <property type="project" value="UniProtKB-KW"/>
</dbReference>
<protein>
    <submittedName>
        <fullName evidence="6">Radical SAM protein</fullName>
    </submittedName>
</protein>
<dbReference type="AlphaFoldDB" id="A0A2U2MXY2"/>
<dbReference type="InterPro" id="IPR007197">
    <property type="entry name" value="rSAM"/>
</dbReference>
<evidence type="ECO:0000313" key="6">
    <source>
        <dbReference type="EMBL" id="PWG61643.1"/>
    </source>
</evidence>
<dbReference type="InterPro" id="IPR040086">
    <property type="entry name" value="MJ0683-like"/>
</dbReference>
<dbReference type="EMBL" id="QFFI01000029">
    <property type="protein sequence ID" value="PWG61643.1"/>
    <property type="molecule type" value="Genomic_DNA"/>
</dbReference>
<keyword evidence="7" id="KW-1185">Reference proteome</keyword>
<keyword evidence="1" id="KW-0479">Metal-binding</keyword>
<dbReference type="PANTHER" id="PTHR43432">
    <property type="entry name" value="SLR0285 PROTEIN"/>
    <property type="match status" value="1"/>
</dbReference>
<keyword evidence="3" id="KW-0411">Iron-sulfur</keyword>
<dbReference type="NCBIfam" id="NF033668">
    <property type="entry name" value="rSAM_PA0069"/>
    <property type="match status" value="1"/>
</dbReference>
<evidence type="ECO:0000256" key="4">
    <source>
        <dbReference type="SAM" id="MobiDB-lite"/>
    </source>
</evidence>
<keyword evidence="2" id="KW-0408">Iron</keyword>
<dbReference type="Pfam" id="PF04055">
    <property type="entry name" value="Radical_SAM"/>
    <property type="match status" value="1"/>
</dbReference>
<dbReference type="GO" id="GO:0051536">
    <property type="term" value="F:iron-sulfur cluster binding"/>
    <property type="evidence" value="ECO:0007669"/>
    <property type="project" value="UniProtKB-KW"/>
</dbReference>
<dbReference type="InterPro" id="IPR006638">
    <property type="entry name" value="Elp3/MiaA/NifB-like_rSAM"/>
</dbReference>
<evidence type="ECO:0000256" key="2">
    <source>
        <dbReference type="ARBA" id="ARBA00023004"/>
    </source>
</evidence>
<dbReference type="SUPFAM" id="SSF102114">
    <property type="entry name" value="Radical SAM enzymes"/>
    <property type="match status" value="1"/>
</dbReference>
<dbReference type="SFLD" id="SFLDS00029">
    <property type="entry name" value="Radical_SAM"/>
    <property type="match status" value="1"/>
</dbReference>
<evidence type="ECO:0000256" key="1">
    <source>
        <dbReference type="ARBA" id="ARBA00022723"/>
    </source>
</evidence>
<dbReference type="OrthoDB" id="9785699at2"/>
<feature type="compositionally biased region" description="Basic and acidic residues" evidence="4">
    <location>
        <begin position="22"/>
        <end position="34"/>
    </location>
</feature>
<evidence type="ECO:0000313" key="7">
    <source>
        <dbReference type="Proteomes" id="UP000245474"/>
    </source>
</evidence>
<organism evidence="6 7">
    <name type="scientific">Sediminicurvatus halobius</name>
    <dbReference type="NCBI Taxonomy" id="2182432"/>
    <lineage>
        <taxon>Bacteria</taxon>
        <taxon>Pseudomonadati</taxon>
        <taxon>Pseudomonadota</taxon>
        <taxon>Gammaproteobacteria</taxon>
        <taxon>Chromatiales</taxon>
        <taxon>Ectothiorhodospiraceae</taxon>
        <taxon>Sediminicurvatus</taxon>
    </lineage>
</organism>
<dbReference type="InterPro" id="IPR058240">
    <property type="entry name" value="rSAM_sf"/>
</dbReference>
<dbReference type="Gene3D" id="3.80.30.30">
    <property type="match status" value="1"/>
</dbReference>
<dbReference type="RefSeq" id="WP_109679708.1">
    <property type="nucleotide sequence ID" value="NZ_CP086615.1"/>
</dbReference>
<dbReference type="SFLD" id="SFLDG01084">
    <property type="entry name" value="Uncharacterised_Radical_SAM_Su"/>
    <property type="match status" value="1"/>
</dbReference>
<dbReference type="PANTHER" id="PTHR43432:SF3">
    <property type="entry name" value="SLR0285 PROTEIN"/>
    <property type="match status" value="1"/>
</dbReference>
<name>A0A2U2MXY2_9GAMM</name>
<evidence type="ECO:0000256" key="3">
    <source>
        <dbReference type="ARBA" id="ARBA00023014"/>
    </source>
</evidence>
<dbReference type="Proteomes" id="UP000245474">
    <property type="component" value="Unassembled WGS sequence"/>
</dbReference>
<reference evidence="6 7" key="1">
    <citation type="submission" date="2018-05" db="EMBL/GenBank/DDBJ databases">
        <title>Spiribacter halobius sp. nov., a moderately halophilic bacterium isolated from marine solar saltern.</title>
        <authorList>
            <person name="Zheng W.-S."/>
            <person name="Lu D.-C."/>
            <person name="Du Z.-J."/>
        </authorList>
    </citation>
    <scope>NUCLEOTIDE SEQUENCE [LARGE SCALE GENOMIC DNA]</scope>
    <source>
        <strain evidence="6 7">E85</strain>
    </source>
</reference>
<evidence type="ECO:0000259" key="5">
    <source>
        <dbReference type="PROSITE" id="PS51918"/>
    </source>
</evidence>
<gene>
    <name evidence="6" type="ORF">DEM34_15320</name>
</gene>
<dbReference type="GO" id="GO:0003824">
    <property type="term" value="F:catalytic activity"/>
    <property type="evidence" value="ECO:0007669"/>
    <property type="project" value="InterPro"/>
</dbReference>
<feature type="region of interest" description="Disordered" evidence="4">
    <location>
        <begin position="344"/>
        <end position="364"/>
    </location>
</feature>
<feature type="domain" description="Radical SAM core" evidence="5">
    <location>
        <begin position="69"/>
        <end position="306"/>
    </location>
</feature>
<proteinExistence type="predicted"/>
<dbReference type="PROSITE" id="PS51918">
    <property type="entry name" value="RADICAL_SAM"/>
    <property type="match status" value="1"/>
</dbReference>
<feature type="region of interest" description="Disordered" evidence="4">
    <location>
        <begin position="1"/>
        <end position="60"/>
    </location>
</feature>
<dbReference type="CDD" id="cd01335">
    <property type="entry name" value="Radical_SAM"/>
    <property type="match status" value="1"/>
</dbReference>